<accession>A0A2T7GAW2</accession>
<gene>
    <name evidence="2" type="ORF">DC366_00845</name>
</gene>
<organism evidence="2 3">
    <name type="scientific">Pelagivirga sediminicola</name>
    <dbReference type="NCBI Taxonomy" id="2170575"/>
    <lineage>
        <taxon>Bacteria</taxon>
        <taxon>Pseudomonadati</taxon>
        <taxon>Pseudomonadota</taxon>
        <taxon>Alphaproteobacteria</taxon>
        <taxon>Rhodobacterales</taxon>
        <taxon>Paracoccaceae</taxon>
        <taxon>Pelagivirga</taxon>
    </lineage>
</organism>
<dbReference type="EMBL" id="QCYH01000001">
    <property type="protein sequence ID" value="PVA11551.1"/>
    <property type="molecule type" value="Genomic_DNA"/>
</dbReference>
<keyword evidence="3" id="KW-1185">Reference proteome</keyword>
<feature type="region of interest" description="Disordered" evidence="1">
    <location>
        <begin position="110"/>
        <end position="146"/>
    </location>
</feature>
<protein>
    <submittedName>
        <fullName evidence="2">Uncharacterized protein</fullName>
    </submittedName>
</protein>
<comment type="caution">
    <text evidence="2">The sequence shown here is derived from an EMBL/GenBank/DDBJ whole genome shotgun (WGS) entry which is preliminary data.</text>
</comment>
<evidence type="ECO:0000313" key="2">
    <source>
        <dbReference type="EMBL" id="PVA11551.1"/>
    </source>
</evidence>
<reference evidence="2 3" key="1">
    <citation type="submission" date="2018-04" db="EMBL/GenBank/DDBJ databases">
        <title>Pelagivirga bohaiensis gen. nov., sp. nov., a bacterium isolated from the Bohai Sea.</title>
        <authorList>
            <person name="Ji X."/>
        </authorList>
    </citation>
    <scope>NUCLEOTIDE SEQUENCE [LARGE SCALE GENOMIC DNA]</scope>
    <source>
        <strain evidence="2 3">BH-SD19</strain>
    </source>
</reference>
<feature type="compositionally biased region" description="Basic and acidic residues" evidence="1">
    <location>
        <begin position="136"/>
        <end position="146"/>
    </location>
</feature>
<dbReference type="OrthoDB" id="8069153at2"/>
<evidence type="ECO:0000313" key="3">
    <source>
        <dbReference type="Proteomes" id="UP000244446"/>
    </source>
</evidence>
<name>A0A2T7GAW2_9RHOB</name>
<feature type="compositionally biased region" description="Polar residues" evidence="1">
    <location>
        <begin position="126"/>
        <end position="135"/>
    </location>
</feature>
<dbReference type="RefSeq" id="WP_108690296.1">
    <property type="nucleotide sequence ID" value="NZ_QCYH01000001.1"/>
</dbReference>
<dbReference type="AlphaFoldDB" id="A0A2T7GAW2"/>
<sequence>MGNLNSIHVSSAPTDEELAQWQQQLEAQQGSAAPGTFDNVTTTAASTAQVTMKNGQLVTDFDTSKAFGPSGGTAYAAPQLRPGHIMIPGAGETTIAAAKAGGLIPHTYKEGDPLPFDAPGGAKDTSAANSTANGDQQKEQEQKELTVPEHRAKVASELLQGVDQMHGAHVTDGLLALAVEDGEPLSVLDQLPEGVSEPQVMQVYAGYVAQAEAVLSERAPGVSIDTLNDTLSDDELRAARHATVNGDADELARFGQMAQERLAGLPNSDPEGFQQMVDDMSAVERKCISFDKLSGEWRVSVPNHPVMSYGAAVRMGLIRV</sequence>
<evidence type="ECO:0000256" key="1">
    <source>
        <dbReference type="SAM" id="MobiDB-lite"/>
    </source>
</evidence>
<dbReference type="Proteomes" id="UP000244446">
    <property type="component" value="Unassembled WGS sequence"/>
</dbReference>
<proteinExistence type="predicted"/>